<comment type="caution">
    <text evidence="2">The sequence shown here is derived from an EMBL/GenBank/DDBJ whole genome shotgun (WGS) entry which is preliminary data.</text>
</comment>
<name>A0A2H0V6A7_9BACT</name>
<evidence type="ECO:0000313" key="2">
    <source>
        <dbReference type="EMBL" id="PIR94605.1"/>
    </source>
</evidence>
<feature type="transmembrane region" description="Helical" evidence="1">
    <location>
        <begin position="35"/>
        <end position="57"/>
    </location>
</feature>
<protein>
    <submittedName>
        <fullName evidence="2">Uncharacterized protein</fullName>
    </submittedName>
</protein>
<reference evidence="3" key="1">
    <citation type="submission" date="2017-09" db="EMBL/GenBank/DDBJ databases">
        <title>Depth-based differentiation of microbial function through sediment-hosted aquifers and enrichment of novel symbionts in the deep terrestrial subsurface.</title>
        <authorList>
            <person name="Probst A.J."/>
            <person name="Ladd B."/>
            <person name="Jarett J.K."/>
            <person name="Geller-Mcgrath D.E."/>
            <person name="Sieber C.M.K."/>
            <person name="Emerson J.B."/>
            <person name="Anantharaman K."/>
            <person name="Thomas B.C."/>
            <person name="Malmstrom R."/>
            <person name="Stieglmeier M."/>
            <person name="Klingl A."/>
            <person name="Woyke T."/>
            <person name="Ryan C.M."/>
            <person name="Banfield J.F."/>
        </authorList>
    </citation>
    <scope>NUCLEOTIDE SEQUENCE [LARGE SCALE GENOMIC DNA]</scope>
</reference>
<evidence type="ECO:0000256" key="1">
    <source>
        <dbReference type="SAM" id="Phobius"/>
    </source>
</evidence>
<proteinExistence type="predicted"/>
<keyword evidence="1" id="KW-1133">Transmembrane helix</keyword>
<sequence length="91" mass="10259">MKFSTLKLLDFSISDVDKENLKLIRLRQNQSNQPYILTVIFMVLVVAGAVGFISAIVGGEFVIDPERIVVVIMIKDYKKPSLYAAILLCKR</sequence>
<accession>A0A2H0V6A7</accession>
<dbReference type="EMBL" id="PFAP01000002">
    <property type="protein sequence ID" value="PIR94605.1"/>
    <property type="molecule type" value="Genomic_DNA"/>
</dbReference>
<dbReference type="AlphaFoldDB" id="A0A2H0V6A7"/>
<keyword evidence="1" id="KW-0812">Transmembrane</keyword>
<organism evidence="2 3">
    <name type="scientific">Candidatus Falkowbacteria bacterium CG10_big_fil_rev_8_21_14_0_10_39_11</name>
    <dbReference type="NCBI Taxonomy" id="1974565"/>
    <lineage>
        <taxon>Bacteria</taxon>
        <taxon>Candidatus Falkowiibacteriota</taxon>
    </lineage>
</organism>
<keyword evidence="1" id="KW-0472">Membrane</keyword>
<gene>
    <name evidence="2" type="ORF">COT97_00435</name>
</gene>
<dbReference type="Proteomes" id="UP000229901">
    <property type="component" value="Unassembled WGS sequence"/>
</dbReference>
<evidence type="ECO:0000313" key="3">
    <source>
        <dbReference type="Proteomes" id="UP000229901"/>
    </source>
</evidence>